<dbReference type="EMBL" id="JAHBCI010000004">
    <property type="protein sequence ID" value="KAG9502978.1"/>
    <property type="molecule type" value="Genomic_DNA"/>
</dbReference>
<dbReference type="GO" id="GO:0006629">
    <property type="term" value="P:lipid metabolic process"/>
    <property type="evidence" value="ECO:0007669"/>
    <property type="project" value="InterPro"/>
</dbReference>
<accession>A0A9P8DJD9</accession>
<dbReference type="Proteomes" id="UP000827133">
    <property type="component" value="Unassembled WGS sequence"/>
</dbReference>
<dbReference type="GO" id="GO:0008081">
    <property type="term" value="F:phosphoric diester hydrolase activity"/>
    <property type="evidence" value="ECO:0007669"/>
    <property type="project" value="InterPro"/>
</dbReference>
<evidence type="ECO:0000313" key="1">
    <source>
        <dbReference type="EMBL" id="KAG9502978.1"/>
    </source>
</evidence>
<proteinExistence type="predicted"/>
<comment type="caution">
    <text evidence="1">The sequence shown here is derived from an EMBL/GenBank/DDBJ whole genome shotgun (WGS) entry which is preliminary data.</text>
</comment>
<reference evidence="1" key="1">
    <citation type="journal article" date="2021" name="Mol. Plant Microbe Interact.">
        <title>Telomere to telomere genome assembly of Fusarium musae F31, causal agent of crown rot disease of banana.</title>
        <authorList>
            <person name="Degradi L."/>
            <person name="Tava V."/>
            <person name="Kunova A."/>
            <person name="Cortesi P."/>
            <person name="Saracchi M."/>
            <person name="Pasquali M."/>
        </authorList>
    </citation>
    <scope>NUCLEOTIDE SEQUENCE</scope>
    <source>
        <strain evidence="1">F31</strain>
    </source>
</reference>
<gene>
    <name evidence="1" type="ORF">J7337_005813</name>
</gene>
<dbReference type="SUPFAM" id="SSF51695">
    <property type="entry name" value="PLC-like phosphodiesterases"/>
    <property type="match status" value="1"/>
</dbReference>
<name>A0A9P8DJD9_9HYPO</name>
<protein>
    <submittedName>
        <fullName evidence="1">Uncharacterized protein</fullName>
    </submittedName>
</protein>
<evidence type="ECO:0000313" key="2">
    <source>
        <dbReference type="Proteomes" id="UP000827133"/>
    </source>
</evidence>
<dbReference type="Pfam" id="PF26146">
    <property type="entry name" value="PI-PLC_X"/>
    <property type="match status" value="1"/>
</dbReference>
<dbReference type="InterPro" id="IPR017946">
    <property type="entry name" value="PLC-like_Pdiesterase_TIM-brl"/>
</dbReference>
<dbReference type="GeneID" id="68313669"/>
<sequence>MDESKVDYILDEFDYFWETPFGETDPSFPTCKVDRPEKGDPTVLMGIMNHMLNHDLMGVVMPDQIHTEKTNSEYSIQKQVDLCESSWGRRPNVVLLDWVNVGEAMDAQISLNGLRGSHS</sequence>
<dbReference type="RefSeq" id="XP_044681978.1">
    <property type="nucleotide sequence ID" value="XM_044823487.1"/>
</dbReference>
<keyword evidence="2" id="KW-1185">Reference proteome</keyword>
<organism evidence="1 2">
    <name type="scientific">Fusarium musae</name>
    <dbReference type="NCBI Taxonomy" id="1042133"/>
    <lineage>
        <taxon>Eukaryota</taxon>
        <taxon>Fungi</taxon>
        <taxon>Dikarya</taxon>
        <taxon>Ascomycota</taxon>
        <taxon>Pezizomycotina</taxon>
        <taxon>Sordariomycetes</taxon>
        <taxon>Hypocreomycetidae</taxon>
        <taxon>Hypocreales</taxon>
        <taxon>Nectriaceae</taxon>
        <taxon>Fusarium</taxon>
    </lineage>
</organism>
<dbReference type="AlphaFoldDB" id="A0A9P8DJD9"/>
<dbReference type="KEGG" id="fmu:J7337_005813"/>